<reference evidence="2" key="1">
    <citation type="journal article" date="2021" name="Proc. Natl. Acad. Sci. U.S.A.">
        <title>Three genomes in the algal genus Volvox reveal the fate of a haploid sex-determining region after a transition to homothallism.</title>
        <authorList>
            <person name="Yamamoto K."/>
            <person name="Hamaji T."/>
            <person name="Kawai-Toyooka H."/>
            <person name="Matsuzaki R."/>
            <person name="Takahashi F."/>
            <person name="Nishimura Y."/>
            <person name="Kawachi M."/>
            <person name="Noguchi H."/>
            <person name="Minakuchi Y."/>
            <person name="Umen J.G."/>
            <person name="Toyoda A."/>
            <person name="Nozaki H."/>
        </authorList>
    </citation>
    <scope>NUCLEOTIDE SEQUENCE</scope>
    <source>
        <strain evidence="2">NIES-3780</strain>
    </source>
</reference>
<accession>A0A8J4BDW4</accession>
<organism evidence="2 3">
    <name type="scientific">Volvox africanus</name>
    <dbReference type="NCBI Taxonomy" id="51714"/>
    <lineage>
        <taxon>Eukaryota</taxon>
        <taxon>Viridiplantae</taxon>
        <taxon>Chlorophyta</taxon>
        <taxon>core chlorophytes</taxon>
        <taxon>Chlorophyceae</taxon>
        <taxon>CS clade</taxon>
        <taxon>Chlamydomonadales</taxon>
        <taxon>Volvocaceae</taxon>
        <taxon>Volvox</taxon>
    </lineage>
</organism>
<dbReference type="AlphaFoldDB" id="A0A8J4BDW4"/>
<dbReference type="Proteomes" id="UP000747399">
    <property type="component" value="Unassembled WGS sequence"/>
</dbReference>
<proteinExistence type="predicted"/>
<evidence type="ECO:0000256" key="1">
    <source>
        <dbReference type="SAM" id="MobiDB-lite"/>
    </source>
</evidence>
<sequence>MAFCFNCFKPFRDEDHLQEERLKAFKEFEEIQAGIGIVSAGGDLKTPDIAATVTKKGDKLEYDIDEKPNLETSSSVDGEQALEQLEKPVEPIAEVATQLSFETDAPIADEEATSSGGEVAEAHAVDGPGDDDAGGQQGDDIARSVCSPSCTATAVTASCSEDTSSASGGGGGGDSGSGDGGGSVNAPTTAPILMTPTPLTTAKQAESPTSTNKNGWALHDSPWYPPGPNIIRSPRGSPRGSGSGSGKSVSGVASSGFAAGSQRQTTNSPGPRSFGDGPSTEGKQLRNNTGVIVPSRYMRMYGGSMGLPVGRTTTPPPLGVFTSASTRLALHDVLHHRSKGLGGAGGAGRGGLSVSGLANIDFRPQWRY</sequence>
<feature type="compositionally biased region" description="Low complexity" evidence="1">
    <location>
        <begin position="246"/>
        <end position="261"/>
    </location>
</feature>
<name>A0A8J4BDW4_9CHLO</name>
<feature type="compositionally biased region" description="Gly residues" evidence="1">
    <location>
        <begin position="167"/>
        <end position="183"/>
    </location>
</feature>
<protein>
    <submittedName>
        <fullName evidence="2">Uncharacterized protein</fullName>
    </submittedName>
</protein>
<gene>
    <name evidence="2" type="ORF">Vafri_14219</name>
</gene>
<evidence type="ECO:0000313" key="3">
    <source>
        <dbReference type="Proteomes" id="UP000747399"/>
    </source>
</evidence>
<keyword evidence="3" id="KW-1185">Reference proteome</keyword>
<feature type="region of interest" description="Disordered" evidence="1">
    <location>
        <begin position="109"/>
        <end position="140"/>
    </location>
</feature>
<feature type="region of interest" description="Disordered" evidence="1">
    <location>
        <begin position="159"/>
        <end position="291"/>
    </location>
</feature>
<feature type="compositionally biased region" description="Polar residues" evidence="1">
    <location>
        <begin position="197"/>
        <end position="214"/>
    </location>
</feature>
<comment type="caution">
    <text evidence="2">The sequence shown here is derived from an EMBL/GenBank/DDBJ whole genome shotgun (WGS) entry which is preliminary data.</text>
</comment>
<evidence type="ECO:0000313" key="2">
    <source>
        <dbReference type="EMBL" id="GIL59325.1"/>
    </source>
</evidence>
<feature type="compositionally biased region" description="Polar residues" evidence="1">
    <location>
        <begin position="281"/>
        <end position="290"/>
    </location>
</feature>
<dbReference type="EMBL" id="BNCO01000034">
    <property type="protein sequence ID" value="GIL59325.1"/>
    <property type="molecule type" value="Genomic_DNA"/>
</dbReference>